<dbReference type="EMBL" id="QJRG01000049">
    <property type="protein sequence ID" value="RWU18292.1"/>
    <property type="molecule type" value="Genomic_DNA"/>
</dbReference>
<protein>
    <submittedName>
        <fullName evidence="3">Na(+)-translocating NADH-quinone reductase subunit E</fullName>
    </submittedName>
</protein>
<dbReference type="AlphaFoldDB" id="A0A443ZHE2"/>
<evidence type="ECO:0000313" key="3">
    <source>
        <dbReference type="EMBL" id="RWU18292.1"/>
    </source>
</evidence>
<evidence type="ECO:0000313" key="4">
    <source>
        <dbReference type="Proteomes" id="UP000288983"/>
    </source>
</evidence>
<feature type="transmembrane region" description="Helical" evidence="1">
    <location>
        <begin position="41"/>
        <end position="59"/>
    </location>
</feature>
<evidence type="ECO:0000259" key="2">
    <source>
        <dbReference type="Pfam" id="PF05232"/>
    </source>
</evidence>
<dbReference type="Proteomes" id="UP000288983">
    <property type="component" value="Unassembled WGS sequence"/>
</dbReference>
<feature type="domain" description="Chlorhexidine efflux transporter" evidence="2">
    <location>
        <begin position="6"/>
        <end position="68"/>
    </location>
</feature>
<feature type="domain" description="Chlorhexidine efflux transporter" evidence="2">
    <location>
        <begin position="74"/>
        <end position="137"/>
    </location>
</feature>
<dbReference type="InterPro" id="IPR007896">
    <property type="entry name" value="BTP_bacteria"/>
</dbReference>
<feature type="transmembrane region" description="Helical" evidence="1">
    <location>
        <begin position="110"/>
        <end position="130"/>
    </location>
</feature>
<keyword evidence="1" id="KW-0812">Transmembrane</keyword>
<name>A0A443ZHE2_9PSED</name>
<evidence type="ECO:0000256" key="1">
    <source>
        <dbReference type="SAM" id="Phobius"/>
    </source>
</evidence>
<feature type="transmembrane region" description="Helical" evidence="1">
    <location>
        <begin position="12"/>
        <end position="35"/>
    </location>
</feature>
<feature type="transmembrane region" description="Helical" evidence="1">
    <location>
        <begin position="80"/>
        <end position="104"/>
    </location>
</feature>
<reference evidence="3 4" key="1">
    <citation type="submission" date="2018-06" db="EMBL/GenBank/DDBJ databases">
        <title>Bacteria isolated from soil of Wuhan.</title>
        <authorList>
            <person name="Wei X."/>
            <person name="Chunhua H."/>
        </authorList>
    </citation>
    <scope>NUCLEOTIDE SEQUENCE [LARGE SCALE GENOMIC DNA]</scope>
    <source>
        <strain evidence="4">xwS2</strain>
    </source>
</reference>
<dbReference type="RefSeq" id="WP_128326403.1">
    <property type="nucleotide sequence ID" value="NZ_QJRG01000049.1"/>
</dbReference>
<dbReference type="Pfam" id="PF05232">
    <property type="entry name" value="BTP"/>
    <property type="match status" value="2"/>
</dbReference>
<sequence>MIASNKTFAERVVHAVGFEAIAVLICAPIGAWLMNRSVLEVGALTLVLSSVAMLWNMLYNAVFDRLWPADKVARSVKVRALHAGGFETGFIVIGVPIAALMLNLSLVQAFMLEIGFFVFMLPYTMAYNWAYDLLRQRLFKAQAQRLQVQ</sequence>
<organism evidence="3 4">
    <name type="scientific">Pseudomonas alkylphenolica</name>
    <dbReference type="NCBI Taxonomy" id="237609"/>
    <lineage>
        <taxon>Bacteria</taxon>
        <taxon>Pseudomonadati</taxon>
        <taxon>Pseudomonadota</taxon>
        <taxon>Gammaproteobacteria</taxon>
        <taxon>Pseudomonadales</taxon>
        <taxon>Pseudomonadaceae</taxon>
        <taxon>Pseudomonas</taxon>
    </lineage>
</organism>
<accession>A0A443ZHE2</accession>
<dbReference type="NCBIfam" id="NF033665">
    <property type="entry name" value="PACE_efflu_PCE"/>
    <property type="match status" value="1"/>
</dbReference>
<gene>
    <name evidence="3" type="ORF">DM813_26955</name>
</gene>
<dbReference type="OrthoDB" id="1631120at2"/>
<dbReference type="STRING" id="237609.PSAKL28_33690"/>
<proteinExistence type="predicted"/>
<comment type="caution">
    <text evidence="3">The sequence shown here is derived from an EMBL/GenBank/DDBJ whole genome shotgun (WGS) entry which is preliminary data.</text>
</comment>
<dbReference type="NCBIfam" id="NF033664">
    <property type="entry name" value="PACE_transport"/>
    <property type="match status" value="1"/>
</dbReference>
<dbReference type="InterPro" id="IPR058208">
    <property type="entry name" value="PACE"/>
</dbReference>
<keyword evidence="1" id="KW-1133">Transmembrane helix</keyword>
<keyword evidence="1" id="KW-0472">Membrane</keyword>